<evidence type="ECO:0000313" key="2">
    <source>
        <dbReference type="Proteomes" id="UP000578531"/>
    </source>
</evidence>
<dbReference type="AlphaFoldDB" id="A0A8H6FJ92"/>
<dbReference type="Proteomes" id="UP000578531">
    <property type="component" value="Unassembled WGS sequence"/>
</dbReference>
<sequence>MLDEKSVKKSTCEQSNTFAPRNIFALEDRTRQTSTRLKEHLRGTKPASTDPRRCQLAHCAPPLLALRERDLLVDVILDVVTRNGSIYDRHFVARIYRNEIRARFNAKVAVYTMGMLECAFDENVEVIVWAVSDERGRLDGLESET</sequence>
<organism evidence="1 2">
    <name type="scientific">Letharia columbiana</name>
    <dbReference type="NCBI Taxonomy" id="112416"/>
    <lineage>
        <taxon>Eukaryota</taxon>
        <taxon>Fungi</taxon>
        <taxon>Dikarya</taxon>
        <taxon>Ascomycota</taxon>
        <taxon>Pezizomycotina</taxon>
        <taxon>Lecanoromycetes</taxon>
        <taxon>OSLEUM clade</taxon>
        <taxon>Lecanoromycetidae</taxon>
        <taxon>Lecanorales</taxon>
        <taxon>Lecanorineae</taxon>
        <taxon>Parmeliaceae</taxon>
        <taxon>Letharia</taxon>
    </lineage>
</organism>
<reference evidence="1 2" key="1">
    <citation type="journal article" date="2020" name="Genomics">
        <title>Complete, high-quality genomes from long-read metagenomic sequencing of two wolf lichen thalli reveals enigmatic genome architecture.</title>
        <authorList>
            <person name="McKenzie S.K."/>
            <person name="Walston R.F."/>
            <person name="Allen J.L."/>
        </authorList>
    </citation>
    <scope>NUCLEOTIDE SEQUENCE [LARGE SCALE GENOMIC DNA]</scope>
    <source>
        <strain evidence="1">WasteWater2</strain>
    </source>
</reference>
<keyword evidence="2" id="KW-1185">Reference proteome</keyword>
<proteinExistence type="predicted"/>
<dbReference type="EMBL" id="JACCJC010000072">
    <property type="protein sequence ID" value="KAF6229497.1"/>
    <property type="molecule type" value="Genomic_DNA"/>
</dbReference>
<name>A0A8H6FJ92_9LECA</name>
<evidence type="ECO:0000313" key="1">
    <source>
        <dbReference type="EMBL" id="KAF6229497.1"/>
    </source>
</evidence>
<comment type="caution">
    <text evidence="1">The sequence shown here is derived from an EMBL/GenBank/DDBJ whole genome shotgun (WGS) entry which is preliminary data.</text>
</comment>
<accession>A0A8H6FJ92</accession>
<dbReference type="RefSeq" id="XP_037159689.1">
    <property type="nucleotide sequence ID" value="XM_037313417.1"/>
</dbReference>
<gene>
    <name evidence="1" type="ORF">HO173_011537</name>
</gene>
<protein>
    <submittedName>
        <fullName evidence="1">Uncharacterized protein</fullName>
    </submittedName>
</protein>
<dbReference type="GeneID" id="59293179"/>